<dbReference type="GO" id="GO:0031083">
    <property type="term" value="C:BLOC-1 complex"/>
    <property type="evidence" value="ECO:0007669"/>
    <property type="project" value="InterPro"/>
</dbReference>
<sequence>MFDGIPEKDNYDSTGDASVVVNIVPTDVAIKSVPEELPEPVTGITRMTTTSSIDGCINDSSDSSLASGLSTTLYSVIRDFDSKAEDTFRSQDQLSFAIDRLARERMTTRNAGEQ</sequence>
<dbReference type="GO" id="GO:0008333">
    <property type="term" value="P:endosome to lysosome transport"/>
    <property type="evidence" value="ECO:0007669"/>
    <property type="project" value="TreeGrafter"/>
</dbReference>
<dbReference type="Proteomes" id="UP000325577">
    <property type="component" value="Linkage Group LG3"/>
</dbReference>
<dbReference type="PANTHER" id="PTHR31305">
    <property type="entry name" value="SNARE-ASSOCIATED PROTEIN SNAPIN"/>
    <property type="match status" value="1"/>
</dbReference>
<dbReference type="AlphaFoldDB" id="A0A5J5AD91"/>
<organism evidence="1 2">
    <name type="scientific">Nyssa sinensis</name>
    <dbReference type="NCBI Taxonomy" id="561372"/>
    <lineage>
        <taxon>Eukaryota</taxon>
        <taxon>Viridiplantae</taxon>
        <taxon>Streptophyta</taxon>
        <taxon>Embryophyta</taxon>
        <taxon>Tracheophyta</taxon>
        <taxon>Spermatophyta</taxon>
        <taxon>Magnoliopsida</taxon>
        <taxon>eudicotyledons</taxon>
        <taxon>Gunneridae</taxon>
        <taxon>Pentapetalae</taxon>
        <taxon>asterids</taxon>
        <taxon>Cornales</taxon>
        <taxon>Nyssaceae</taxon>
        <taxon>Nyssa</taxon>
    </lineage>
</organism>
<dbReference type="PANTHER" id="PTHR31305:SF2">
    <property type="entry name" value="SNARE-ASSOCIATED PROTEIN SNAPIN"/>
    <property type="match status" value="1"/>
</dbReference>
<dbReference type="GO" id="GO:0007040">
    <property type="term" value="P:lysosome organization"/>
    <property type="evidence" value="ECO:0007669"/>
    <property type="project" value="TreeGrafter"/>
</dbReference>
<dbReference type="InterPro" id="IPR017246">
    <property type="entry name" value="Snapin"/>
</dbReference>
<name>A0A5J5AD91_9ASTE</name>
<accession>A0A5J5AD91</accession>
<dbReference type="GO" id="GO:0032418">
    <property type="term" value="P:lysosome localization"/>
    <property type="evidence" value="ECO:0007669"/>
    <property type="project" value="TreeGrafter"/>
</dbReference>
<evidence type="ECO:0000313" key="2">
    <source>
        <dbReference type="Proteomes" id="UP000325577"/>
    </source>
</evidence>
<dbReference type="GO" id="GO:0099078">
    <property type="term" value="C:BORC complex"/>
    <property type="evidence" value="ECO:0007669"/>
    <property type="project" value="TreeGrafter"/>
</dbReference>
<dbReference type="GO" id="GO:0000149">
    <property type="term" value="F:SNARE binding"/>
    <property type="evidence" value="ECO:0007669"/>
    <property type="project" value="TreeGrafter"/>
</dbReference>
<gene>
    <name evidence="1" type="ORF">F0562_008620</name>
</gene>
<reference evidence="1 2" key="1">
    <citation type="submission" date="2019-09" db="EMBL/GenBank/DDBJ databases">
        <title>A chromosome-level genome assembly of the Chinese tupelo Nyssa sinensis.</title>
        <authorList>
            <person name="Yang X."/>
            <person name="Kang M."/>
            <person name="Yang Y."/>
            <person name="Xiong H."/>
            <person name="Wang M."/>
            <person name="Zhang Z."/>
            <person name="Wang Z."/>
            <person name="Wu H."/>
            <person name="Ma T."/>
            <person name="Liu J."/>
            <person name="Xi Z."/>
        </authorList>
    </citation>
    <scope>NUCLEOTIDE SEQUENCE [LARGE SCALE GENOMIC DNA]</scope>
    <source>
        <strain evidence="1">J267</strain>
        <tissue evidence="1">Leaf</tissue>
    </source>
</reference>
<evidence type="ECO:0000313" key="1">
    <source>
        <dbReference type="EMBL" id="KAA8527151.1"/>
    </source>
</evidence>
<dbReference type="EMBL" id="CM018046">
    <property type="protein sequence ID" value="KAA8527151.1"/>
    <property type="molecule type" value="Genomic_DNA"/>
</dbReference>
<protein>
    <submittedName>
        <fullName evidence="1">Uncharacterized protein</fullName>
    </submittedName>
</protein>
<proteinExistence type="predicted"/>
<keyword evidence="2" id="KW-1185">Reference proteome</keyword>
<dbReference type="OrthoDB" id="1751026at2759"/>
<dbReference type="GO" id="GO:0006886">
    <property type="term" value="P:intracellular protein transport"/>
    <property type="evidence" value="ECO:0007669"/>
    <property type="project" value="InterPro"/>
</dbReference>